<evidence type="ECO:0000313" key="3">
    <source>
        <dbReference type="Proteomes" id="UP001642409"/>
    </source>
</evidence>
<dbReference type="Proteomes" id="UP001642409">
    <property type="component" value="Unassembled WGS sequence"/>
</dbReference>
<dbReference type="AlphaFoldDB" id="A0AA86QX21"/>
<protein>
    <submittedName>
        <fullName evidence="2">Hypothetical_protein</fullName>
    </submittedName>
</protein>
<gene>
    <name evidence="2" type="ORF">HINF_LOCUS14157</name>
    <name evidence="1" type="ORF">HINF_LOCUS48669</name>
</gene>
<keyword evidence="3" id="KW-1185">Reference proteome</keyword>
<dbReference type="EMBL" id="CAXDID020000033">
    <property type="protein sequence ID" value="CAL5995689.1"/>
    <property type="molecule type" value="Genomic_DNA"/>
</dbReference>
<evidence type="ECO:0000313" key="1">
    <source>
        <dbReference type="EMBL" id="CAI9961024.1"/>
    </source>
</evidence>
<accession>A0AA86QX21</accession>
<dbReference type="EMBL" id="CATOUU010000937">
    <property type="protein sequence ID" value="CAI9961024.1"/>
    <property type="molecule type" value="Genomic_DNA"/>
</dbReference>
<sequence length="130" mass="15304">MPSKFQHKCANSRKNSIKERQVIIDSVRQQCDKKDIEYAQLPKDSNIEFYKKFLSDKKFFKYLDTADKKKIFLAEATSELKAYYVQVALEKRKDRQDIRTVLTEIKEELTKMFTQDQACSITAYISGLVM</sequence>
<organism evidence="1">
    <name type="scientific">Hexamita inflata</name>
    <dbReference type="NCBI Taxonomy" id="28002"/>
    <lineage>
        <taxon>Eukaryota</taxon>
        <taxon>Metamonada</taxon>
        <taxon>Diplomonadida</taxon>
        <taxon>Hexamitidae</taxon>
        <taxon>Hexamitinae</taxon>
        <taxon>Hexamita</taxon>
    </lineage>
</organism>
<evidence type="ECO:0000313" key="2">
    <source>
        <dbReference type="EMBL" id="CAL5995689.1"/>
    </source>
</evidence>
<reference evidence="2 3" key="2">
    <citation type="submission" date="2024-07" db="EMBL/GenBank/DDBJ databases">
        <authorList>
            <person name="Akdeniz Z."/>
        </authorList>
    </citation>
    <scope>NUCLEOTIDE SEQUENCE [LARGE SCALE GENOMIC DNA]</scope>
</reference>
<reference evidence="1" key="1">
    <citation type="submission" date="2023-06" db="EMBL/GenBank/DDBJ databases">
        <authorList>
            <person name="Kurt Z."/>
        </authorList>
    </citation>
    <scope>NUCLEOTIDE SEQUENCE</scope>
</reference>
<proteinExistence type="predicted"/>
<name>A0AA86QX21_9EUKA</name>
<comment type="caution">
    <text evidence="1">The sequence shown here is derived from an EMBL/GenBank/DDBJ whole genome shotgun (WGS) entry which is preliminary data.</text>
</comment>